<protein>
    <submittedName>
        <fullName evidence="1">Uncharacterized protein</fullName>
    </submittedName>
</protein>
<dbReference type="EMBL" id="JAWDGP010003645">
    <property type="protein sequence ID" value="KAK3772241.1"/>
    <property type="molecule type" value="Genomic_DNA"/>
</dbReference>
<dbReference type="AlphaFoldDB" id="A0AAE0ZNU2"/>
<proteinExistence type="predicted"/>
<organism evidence="1 2">
    <name type="scientific">Elysia crispata</name>
    <name type="common">lettuce slug</name>
    <dbReference type="NCBI Taxonomy" id="231223"/>
    <lineage>
        <taxon>Eukaryota</taxon>
        <taxon>Metazoa</taxon>
        <taxon>Spiralia</taxon>
        <taxon>Lophotrochozoa</taxon>
        <taxon>Mollusca</taxon>
        <taxon>Gastropoda</taxon>
        <taxon>Heterobranchia</taxon>
        <taxon>Euthyneura</taxon>
        <taxon>Panpulmonata</taxon>
        <taxon>Sacoglossa</taxon>
        <taxon>Placobranchoidea</taxon>
        <taxon>Plakobranchidae</taxon>
        <taxon>Elysia</taxon>
    </lineage>
</organism>
<evidence type="ECO:0000313" key="2">
    <source>
        <dbReference type="Proteomes" id="UP001283361"/>
    </source>
</evidence>
<accession>A0AAE0ZNU2</accession>
<dbReference type="Proteomes" id="UP001283361">
    <property type="component" value="Unassembled WGS sequence"/>
</dbReference>
<reference evidence="1" key="1">
    <citation type="journal article" date="2023" name="G3 (Bethesda)">
        <title>A reference genome for the long-term kleptoplast-retaining sea slug Elysia crispata morphotype clarki.</title>
        <authorList>
            <person name="Eastman K.E."/>
            <person name="Pendleton A.L."/>
            <person name="Shaikh M.A."/>
            <person name="Suttiyut T."/>
            <person name="Ogas R."/>
            <person name="Tomko P."/>
            <person name="Gavelis G."/>
            <person name="Widhalm J.R."/>
            <person name="Wisecaver J.H."/>
        </authorList>
    </citation>
    <scope>NUCLEOTIDE SEQUENCE</scope>
    <source>
        <strain evidence="1">ECLA1</strain>
    </source>
</reference>
<keyword evidence="2" id="KW-1185">Reference proteome</keyword>
<name>A0AAE0ZNU2_9GAST</name>
<sequence>MHITDTMSFPGGCGRHASVSTIKSSSHSSGQHKTFICTQLRKHLLAIRSKEHIRLMRSAERYLKRSIITLKFVIHIDQYANDRDDTHHCKACQDVDIMKRNPY</sequence>
<comment type="caution">
    <text evidence="1">The sequence shown here is derived from an EMBL/GenBank/DDBJ whole genome shotgun (WGS) entry which is preliminary data.</text>
</comment>
<evidence type="ECO:0000313" key="1">
    <source>
        <dbReference type="EMBL" id="KAK3772241.1"/>
    </source>
</evidence>
<gene>
    <name evidence="1" type="ORF">RRG08_046827</name>
</gene>